<sequence>MTPISRRGCFNFGYFPIMHCRFGANLRYGYRKQVGKTFPCPLILHIEKGCIDFPYKNLWFSMVDRKRFLEDPVYEFPVGETSTDES</sequence>
<reference evidence="1" key="1">
    <citation type="submission" date="2019-02" db="EMBL/GenBank/DDBJ databases">
        <authorList>
            <person name="Gruber-Vodicka R. H."/>
            <person name="Seah K. B. B."/>
        </authorList>
    </citation>
    <scope>NUCLEOTIDE SEQUENCE</scope>
    <source>
        <strain evidence="1">BECK_BZ126</strain>
    </source>
</reference>
<name>A0A451ABZ0_9GAMM</name>
<proteinExistence type="predicted"/>
<dbReference type="EMBL" id="CAADFW010000099">
    <property type="protein sequence ID" value="VFK63564.1"/>
    <property type="molecule type" value="Genomic_DNA"/>
</dbReference>
<organism evidence="1">
    <name type="scientific">Candidatus Kentrum sp. TC</name>
    <dbReference type="NCBI Taxonomy" id="2126339"/>
    <lineage>
        <taxon>Bacteria</taxon>
        <taxon>Pseudomonadati</taxon>
        <taxon>Pseudomonadota</taxon>
        <taxon>Gammaproteobacteria</taxon>
        <taxon>Candidatus Kentrum</taxon>
    </lineage>
</organism>
<evidence type="ECO:0000313" key="1">
    <source>
        <dbReference type="EMBL" id="VFK63564.1"/>
    </source>
</evidence>
<protein>
    <submittedName>
        <fullName evidence="1">Uncharacterized protein</fullName>
    </submittedName>
</protein>
<accession>A0A451ABZ0</accession>
<dbReference type="AlphaFoldDB" id="A0A451ABZ0"/>
<gene>
    <name evidence="1" type="ORF">BECKTC1821F_GA0114240_10997</name>
</gene>